<dbReference type="InterPro" id="IPR053927">
    <property type="entry name" value="FlgK_helical"/>
</dbReference>
<evidence type="ECO:0000256" key="4">
    <source>
        <dbReference type="ARBA" id="ARBA00016244"/>
    </source>
</evidence>
<dbReference type="PANTHER" id="PTHR30033:SF1">
    <property type="entry name" value="FLAGELLAR HOOK-ASSOCIATED PROTEIN 1"/>
    <property type="match status" value="1"/>
</dbReference>
<proteinExistence type="inferred from homology"/>
<sequence length="702" mass="73428">MSLTSVMNTALSGLYTSQSAMGVTAANITNVNTPGYVREVVRQESIINGASSTGVKVASIERVVDNFLKNSMLSTTGSASRYAVETAFHDRVQMLLGRPDSNTSLAGRLDSLLAKVGATTQDTSKLVLRQDAIAGIEDFANEISRLSSEVQNLRTEASNQISENVNTINSLLKQIDALNPMIIKEKVLGNATGGLEQQRDAALNKLSSLIDIRVQPQADGSSYVTTSTGTLLLGGARYELRYTAPGMVTSETSFSAITMHVVDPTTKQASPVGFPLDGSLSGGELMGLLNMRDKILPDMANELGRLAGTVANELNAVHNASSAYPPPASLIGKQTGMLGTDPHGFTGQTEFVVTDATGTVVNKVAINFSSYATLDDVVAAVNAGLGGSGTLSLTNGVMSLTANGAGNGVAMVDNPANPSKRGEVGFSHFFGMNDIVTSKVGTDYATGFTGTDPNGFTAGSTVSFDVLDGSNKLLTSYTLNIPAGNFNDILTDLNDINGLGKMMTFSLDASGQIKMTPKVGYESVTLNVKTDNSFRGGTGVTLSSLFGIGARYLADQATGLSVVSKIAKQPQRMALGQLSYGTAVGQSALSVSNNEGAKAFDALATKVIKFPATGSLAGTSVTIGQYNATILSSISLAADLTASRRTDTQALADDVGKRYQDYSGVNLDEEMSNMVIFQNSYNAAARIITTVREMYDALLNVV</sequence>
<comment type="caution">
    <text evidence="11">The sequence shown here is derived from an EMBL/GenBank/DDBJ whole genome shotgun (WGS) entry which is preliminary data.</text>
</comment>
<keyword evidence="11" id="KW-0969">Cilium</keyword>
<evidence type="ECO:0000256" key="2">
    <source>
        <dbReference type="ARBA" id="ARBA00004613"/>
    </source>
</evidence>
<dbReference type="GO" id="GO:0009424">
    <property type="term" value="C:bacterial-type flagellum hook"/>
    <property type="evidence" value="ECO:0007669"/>
    <property type="project" value="InterPro"/>
</dbReference>
<evidence type="ECO:0000313" key="11">
    <source>
        <dbReference type="EMBL" id="MDA5193021.1"/>
    </source>
</evidence>
<gene>
    <name evidence="11" type="primary">flgK</name>
    <name evidence="11" type="ORF">NYP16_03490</name>
</gene>
<dbReference type="Pfam" id="PF22638">
    <property type="entry name" value="FlgK_D1"/>
    <property type="match status" value="1"/>
</dbReference>
<evidence type="ECO:0000259" key="9">
    <source>
        <dbReference type="Pfam" id="PF06429"/>
    </source>
</evidence>
<dbReference type="InterPro" id="IPR010930">
    <property type="entry name" value="Flg_bb/hook_C_dom"/>
</dbReference>
<feature type="domain" description="Flagellar basal body rod protein N-terminal" evidence="8">
    <location>
        <begin position="7"/>
        <end position="36"/>
    </location>
</feature>
<keyword evidence="11" id="KW-0966">Cell projection</keyword>
<accession>A0A9X3Z6D5</accession>
<evidence type="ECO:0000256" key="1">
    <source>
        <dbReference type="ARBA" id="ARBA00004117"/>
    </source>
</evidence>
<reference evidence="11" key="1">
    <citation type="submission" date="2022-08" db="EMBL/GenBank/DDBJ databases">
        <authorList>
            <person name="Vandamme P."/>
            <person name="Hettiarachchi A."/>
            <person name="Peeters C."/>
            <person name="Cnockaert M."/>
            <person name="Carlier A."/>
        </authorList>
    </citation>
    <scope>NUCLEOTIDE SEQUENCE</scope>
    <source>
        <strain evidence="11">LMG 31809</strain>
    </source>
</reference>
<keyword evidence="12" id="KW-1185">Reference proteome</keyword>
<dbReference type="GO" id="GO:0044780">
    <property type="term" value="P:bacterial-type flagellum assembly"/>
    <property type="evidence" value="ECO:0007669"/>
    <property type="project" value="InterPro"/>
</dbReference>
<evidence type="ECO:0000256" key="7">
    <source>
        <dbReference type="SAM" id="Coils"/>
    </source>
</evidence>
<evidence type="ECO:0000313" key="12">
    <source>
        <dbReference type="Proteomes" id="UP001141619"/>
    </source>
</evidence>
<dbReference type="GO" id="GO:0009425">
    <property type="term" value="C:bacterial-type flagellum basal body"/>
    <property type="evidence" value="ECO:0007669"/>
    <property type="project" value="UniProtKB-SubCell"/>
</dbReference>
<dbReference type="GO" id="GO:0005198">
    <property type="term" value="F:structural molecule activity"/>
    <property type="evidence" value="ECO:0007669"/>
    <property type="project" value="InterPro"/>
</dbReference>
<feature type="domain" description="Flagellar basal-body/hook protein C-terminal" evidence="9">
    <location>
        <begin position="662"/>
        <end position="700"/>
    </location>
</feature>
<name>A0A9X3Z6D5_9PROT</name>
<dbReference type="GO" id="GO:0005576">
    <property type="term" value="C:extracellular region"/>
    <property type="evidence" value="ECO:0007669"/>
    <property type="project" value="UniProtKB-SubCell"/>
</dbReference>
<comment type="similarity">
    <text evidence="3">Belongs to the flagella basal body rod proteins family.</text>
</comment>
<reference evidence="11" key="2">
    <citation type="journal article" date="2023" name="Syst. Appl. Microbiol.">
        <title>Govania unica gen. nov., sp. nov., a rare biosphere bacterium that represents a novel family in the class Alphaproteobacteria.</title>
        <authorList>
            <person name="Vandamme P."/>
            <person name="Peeters C."/>
            <person name="Hettiarachchi A."/>
            <person name="Cnockaert M."/>
            <person name="Carlier A."/>
        </authorList>
    </citation>
    <scope>NUCLEOTIDE SEQUENCE</scope>
    <source>
        <strain evidence="11">LMG 31809</strain>
    </source>
</reference>
<dbReference type="EMBL" id="JANWOI010000001">
    <property type="protein sequence ID" value="MDA5193021.1"/>
    <property type="molecule type" value="Genomic_DNA"/>
</dbReference>
<dbReference type="InterPro" id="IPR001444">
    <property type="entry name" value="Flag_bb_rod_N"/>
</dbReference>
<dbReference type="SUPFAM" id="SSF64518">
    <property type="entry name" value="Phase 1 flagellin"/>
    <property type="match status" value="1"/>
</dbReference>
<comment type="subcellular location">
    <subcellularLocation>
        <location evidence="1">Bacterial flagellum basal body</location>
    </subcellularLocation>
    <subcellularLocation>
        <location evidence="2">Secreted</location>
    </subcellularLocation>
</comment>
<dbReference type="Pfam" id="PF06429">
    <property type="entry name" value="Flg_bbr_C"/>
    <property type="match status" value="1"/>
</dbReference>
<keyword evidence="5" id="KW-0964">Secreted</keyword>
<evidence type="ECO:0000259" key="10">
    <source>
        <dbReference type="Pfam" id="PF22638"/>
    </source>
</evidence>
<dbReference type="Proteomes" id="UP001141619">
    <property type="component" value="Unassembled WGS sequence"/>
</dbReference>
<evidence type="ECO:0000259" key="8">
    <source>
        <dbReference type="Pfam" id="PF00460"/>
    </source>
</evidence>
<feature type="domain" description="Flagellar hook-associated protein FlgK helical" evidence="10">
    <location>
        <begin position="93"/>
        <end position="320"/>
    </location>
</feature>
<protein>
    <recommendedName>
        <fullName evidence="4">Flagellar hook-associated protein 1</fullName>
    </recommendedName>
</protein>
<dbReference type="InterPro" id="IPR002371">
    <property type="entry name" value="FlgK"/>
</dbReference>
<dbReference type="RefSeq" id="WP_274942719.1">
    <property type="nucleotide sequence ID" value="NZ_JANWOI010000001.1"/>
</dbReference>
<evidence type="ECO:0000256" key="3">
    <source>
        <dbReference type="ARBA" id="ARBA00009677"/>
    </source>
</evidence>
<dbReference type="AlphaFoldDB" id="A0A9X3Z6D5"/>
<keyword evidence="11" id="KW-0282">Flagellum</keyword>
<organism evidence="11 12">
    <name type="scientific">Govanella unica</name>
    <dbReference type="NCBI Taxonomy" id="2975056"/>
    <lineage>
        <taxon>Bacteria</taxon>
        <taxon>Pseudomonadati</taxon>
        <taxon>Pseudomonadota</taxon>
        <taxon>Alphaproteobacteria</taxon>
        <taxon>Emcibacterales</taxon>
        <taxon>Govanellaceae</taxon>
        <taxon>Govanella</taxon>
    </lineage>
</organism>
<feature type="coiled-coil region" evidence="7">
    <location>
        <begin position="136"/>
        <end position="163"/>
    </location>
</feature>
<evidence type="ECO:0000256" key="5">
    <source>
        <dbReference type="ARBA" id="ARBA00022525"/>
    </source>
</evidence>
<keyword evidence="6" id="KW-0975">Bacterial flagellum</keyword>
<evidence type="ECO:0000256" key="6">
    <source>
        <dbReference type="ARBA" id="ARBA00023143"/>
    </source>
</evidence>
<dbReference type="Pfam" id="PF00460">
    <property type="entry name" value="Flg_bb_rod"/>
    <property type="match status" value="1"/>
</dbReference>
<dbReference type="NCBIfam" id="TIGR02492">
    <property type="entry name" value="flgK_ends"/>
    <property type="match status" value="1"/>
</dbReference>
<dbReference type="PANTHER" id="PTHR30033">
    <property type="entry name" value="FLAGELLAR HOOK-ASSOCIATED PROTEIN 1"/>
    <property type="match status" value="1"/>
</dbReference>
<keyword evidence="7" id="KW-0175">Coiled coil</keyword>